<protein>
    <submittedName>
        <fullName evidence="3">Protein kinase</fullName>
    </submittedName>
</protein>
<dbReference type="SMART" id="SM00220">
    <property type="entry name" value="S_TKc"/>
    <property type="match status" value="1"/>
</dbReference>
<dbReference type="InterPro" id="IPR000719">
    <property type="entry name" value="Prot_kinase_dom"/>
</dbReference>
<dbReference type="SUPFAM" id="SSF56436">
    <property type="entry name" value="C-type lectin-like"/>
    <property type="match status" value="1"/>
</dbReference>
<dbReference type="InterPro" id="IPR011009">
    <property type="entry name" value="Kinase-like_dom_sf"/>
</dbReference>
<dbReference type="GO" id="GO:0005524">
    <property type="term" value="F:ATP binding"/>
    <property type="evidence" value="ECO:0007669"/>
    <property type="project" value="UniProtKB-UniRule"/>
</dbReference>
<dbReference type="Pfam" id="PF03781">
    <property type="entry name" value="FGE-sulfatase"/>
    <property type="match status" value="1"/>
</dbReference>
<dbReference type="RefSeq" id="WP_124146414.1">
    <property type="nucleotide sequence ID" value="NZ_CAWOKI010000158.1"/>
</dbReference>
<evidence type="ECO:0000259" key="2">
    <source>
        <dbReference type="PROSITE" id="PS50011"/>
    </source>
</evidence>
<dbReference type="AlphaFoldDB" id="A0A3N6NF52"/>
<accession>A0A3N6NF52</accession>
<feature type="binding site" evidence="1">
    <location>
        <position position="42"/>
    </location>
    <ligand>
        <name>ATP</name>
        <dbReference type="ChEBI" id="CHEBI:30616"/>
    </ligand>
</feature>
<dbReference type="Pfam" id="PF00069">
    <property type="entry name" value="Pkinase"/>
    <property type="match status" value="1"/>
</dbReference>
<dbReference type="InterPro" id="IPR017441">
    <property type="entry name" value="Protein_kinase_ATP_BS"/>
</dbReference>
<dbReference type="GO" id="GO:0120147">
    <property type="term" value="F:formylglycine-generating oxidase activity"/>
    <property type="evidence" value="ECO:0007669"/>
    <property type="project" value="TreeGrafter"/>
</dbReference>
<dbReference type="Proteomes" id="UP000269154">
    <property type="component" value="Unassembled WGS sequence"/>
</dbReference>
<name>A0A3N6NF52_9CYAN</name>
<comment type="caution">
    <text evidence="3">The sequence shown here is derived from an EMBL/GenBank/DDBJ whole genome shotgun (WGS) entry which is preliminary data.</text>
</comment>
<dbReference type="PANTHER" id="PTHR23150">
    <property type="entry name" value="SULFATASE MODIFYING FACTOR 1, 2"/>
    <property type="match status" value="1"/>
</dbReference>
<dbReference type="InterPro" id="IPR042095">
    <property type="entry name" value="SUMF_sf"/>
</dbReference>
<dbReference type="Gene3D" id="1.10.510.10">
    <property type="entry name" value="Transferase(Phosphotransferase) domain 1"/>
    <property type="match status" value="1"/>
</dbReference>
<organism evidence="3 4">
    <name type="scientific">Okeania hirsuta</name>
    <dbReference type="NCBI Taxonomy" id="1458930"/>
    <lineage>
        <taxon>Bacteria</taxon>
        <taxon>Bacillati</taxon>
        <taxon>Cyanobacteriota</taxon>
        <taxon>Cyanophyceae</taxon>
        <taxon>Oscillatoriophycideae</taxon>
        <taxon>Oscillatoriales</taxon>
        <taxon>Microcoleaceae</taxon>
        <taxon>Okeania</taxon>
    </lineage>
</organism>
<dbReference type="GO" id="GO:0004672">
    <property type="term" value="F:protein kinase activity"/>
    <property type="evidence" value="ECO:0007669"/>
    <property type="project" value="InterPro"/>
</dbReference>
<dbReference type="PROSITE" id="PS00107">
    <property type="entry name" value="PROTEIN_KINASE_ATP"/>
    <property type="match status" value="1"/>
</dbReference>
<dbReference type="PANTHER" id="PTHR23150:SF35">
    <property type="entry name" value="BLL6746 PROTEIN"/>
    <property type="match status" value="1"/>
</dbReference>
<dbReference type="InterPro" id="IPR016187">
    <property type="entry name" value="CTDL_fold"/>
</dbReference>
<dbReference type="PROSITE" id="PS50011">
    <property type="entry name" value="PROTEIN_KINASE_DOM"/>
    <property type="match status" value="1"/>
</dbReference>
<evidence type="ECO:0000256" key="1">
    <source>
        <dbReference type="PROSITE-ProRule" id="PRU10141"/>
    </source>
</evidence>
<sequence>MQSGKILRQRYKIIQSLGRGGFGDTYLAQDLDLPGKPKCVVKHLKPKSSDPGTLTIAQRLFETEAETLYKLGKDSDQIPKLFAHFQEATEFYLVQEYIEGQDISKELTSGKKLSESYTITLLKGILEALEKAHQNNIIHRDIKPQNLMRRRSDKKIVLIDFGAVKEITVLTTNQPGTTILTVAVGTPGYMPSEQSNGRPKLSSDIYAVGMVGIKALTGKDPQNLPTDPKTGNVIWRNQAKVSNYLANILDRMVQEYFPQRYENATEVLEALSELVLAKTTVKVNPPTPTQTSTAKVNLLTPTLAPKQATTVPSPPQTQPNKTRRKILILGGLAGSGFAAAMLSKDWWNQPSPEIIPTPEPKPAPQPKTSIQKFTTLTVNSRGQIISRRQHQVEVIIENLGNGVTLEMVKIPAGTFLMGSPETEAKRFENEDPQHYVDVPEFFMGKYPVTQGQWQAVMGNNPSWFKGARRPVESLTWYDATEFCQKLSHWTGKKYSLPSESQWEYGVRAGTTTPFYFGETITSELVNFNGNYTYADAPKGKYRKKTTDVGIFPPNAFGLYDMHGNVWEWCQDVWHDNYEGAPTDGSAWENGGDSNYRLLRGGSWSSDSRYCRSGRRGSNYGDSFIFYRGFRVVWSVSVVSPFRS</sequence>
<evidence type="ECO:0000313" key="4">
    <source>
        <dbReference type="Proteomes" id="UP000269154"/>
    </source>
</evidence>
<dbReference type="SUPFAM" id="SSF56112">
    <property type="entry name" value="Protein kinase-like (PK-like)"/>
    <property type="match status" value="1"/>
</dbReference>
<keyword evidence="1" id="KW-0547">Nucleotide-binding</keyword>
<keyword evidence="4" id="KW-1185">Reference proteome</keyword>
<dbReference type="InterPro" id="IPR051043">
    <property type="entry name" value="Sulfatase_Mod_Factor_Kinase"/>
</dbReference>
<dbReference type="InterPro" id="IPR005532">
    <property type="entry name" value="SUMF_dom"/>
</dbReference>
<dbReference type="EMBL" id="RCBY01000179">
    <property type="protein sequence ID" value="RQH30279.1"/>
    <property type="molecule type" value="Genomic_DNA"/>
</dbReference>
<dbReference type="CDD" id="cd14014">
    <property type="entry name" value="STKc_PknB_like"/>
    <property type="match status" value="1"/>
</dbReference>
<proteinExistence type="predicted"/>
<reference evidence="3 4" key="1">
    <citation type="journal article" date="2018" name="ACS Chem. Biol.">
        <title>Ketoreductase domain dysfunction expands chemodiversity: malyngamide biosynthesis in the cyanobacterium Okeania hirsuta.</title>
        <authorList>
            <person name="Moss N.A."/>
            <person name="Leao T."/>
            <person name="Rankin M."/>
            <person name="McCullough T.M."/>
            <person name="Qu P."/>
            <person name="Korobeynikov A."/>
            <person name="Smith J.L."/>
            <person name="Gerwick L."/>
            <person name="Gerwick W.H."/>
        </authorList>
    </citation>
    <scope>NUCLEOTIDE SEQUENCE [LARGE SCALE GENOMIC DNA]</scope>
    <source>
        <strain evidence="3 4">PAB10Feb10-1</strain>
    </source>
</reference>
<feature type="domain" description="Protein kinase" evidence="2">
    <location>
        <begin position="11"/>
        <end position="275"/>
    </location>
</feature>
<keyword evidence="1" id="KW-0067">ATP-binding</keyword>
<dbReference type="OrthoDB" id="569031at2"/>
<gene>
    <name evidence="3" type="ORF">D5R40_23970</name>
</gene>
<keyword evidence="3" id="KW-0418">Kinase</keyword>
<keyword evidence="3" id="KW-0808">Transferase</keyword>
<evidence type="ECO:0000313" key="3">
    <source>
        <dbReference type="EMBL" id="RQH30279.1"/>
    </source>
</evidence>
<dbReference type="Gene3D" id="3.90.1580.10">
    <property type="entry name" value="paralog of FGE (formylglycine-generating enzyme)"/>
    <property type="match status" value="1"/>
</dbReference>